<keyword evidence="2" id="KW-0548">Nucleotidyltransferase</keyword>
<dbReference type="InterPro" id="IPR012337">
    <property type="entry name" value="RNaseH-like_sf"/>
</dbReference>
<dbReference type="GO" id="GO:0004523">
    <property type="term" value="F:RNA-DNA hybrid ribonuclease activity"/>
    <property type="evidence" value="ECO:0007669"/>
    <property type="project" value="InterPro"/>
</dbReference>
<dbReference type="GO" id="GO:0003964">
    <property type="term" value="F:RNA-directed DNA polymerase activity"/>
    <property type="evidence" value="ECO:0007669"/>
    <property type="project" value="UniProtKB-KW"/>
</dbReference>
<feature type="domain" description="Reverse transcriptase" evidence="1">
    <location>
        <begin position="1009"/>
        <end position="1279"/>
    </location>
</feature>
<keyword evidence="2" id="KW-0808">Transferase</keyword>
<dbReference type="InterPro" id="IPR036691">
    <property type="entry name" value="Endo/exonu/phosph_ase_sf"/>
</dbReference>
<dbReference type="InterPro" id="IPR036397">
    <property type="entry name" value="RNaseH_sf"/>
</dbReference>
<name>A0A1R3HC77_COCAP</name>
<dbReference type="CDD" id="cd01650">
    <property type="entry name" value="RT_nLTR_like"/>
    <property type="match status" value="1"/>
</dbReference>
<dbReference type="Gene3D" id="3.30.420.10">
    <property type="entry name" value="Ribonuclease H-like superfamily/Ribonuclease H"/>
    <property type="match status" value="1"/>
</dbReference>
<evidence type="ECO:0000313" key="2">
    <source>
        <dbReference type="EMBL" id="OMO67823.1"/>
    </source>
</evidence>
<dbReference type="Pfam" id="PF13456">
    <property type="entry name" value="RVT_3"/>
    <property type="match status" value="1"/>
</dbReference>
<dbReference type="Pfam" id="PF14392">
    <property type="entry name" value="zf-CCHC_4"/>
    <property type="match status" value="1"/>
</dbReference>
<keyword evidence="2" id="KW-0695">RNA-directed DNA polymerase</keyword>
<evidence type="ECO:0000259" key="1">
    <source>
        <dbReference type="PROSITE" id="PS50878"/>
    </source>
</evidence>
<dbReference type="Pfam" id="PF00078">
    <property type="entry name" value="RVT_1"/>
    <property type="match status" value="1"/>
</dbReference>
<dbReference type="PANTHER" id="PTHR46890:SF48">
    <property type="entry name" value="RNA-DIRECTED DNA POLYMERASE"/>
    <property type="match status" value="1"/>
</dbReference>
<dbReference type="PANTHER" id="PTHR46890">
    <property type="entry name" value="NON-LTR RETROLELEMENT REVERSE TRANSCRIPTASE-LIKE PROTEIN-RELATED"/>
    <property type="match status" value="1"/>
</dbReference>
<dbReference type="GO" id="GO:0003676">
    <property type="term" value="F:nucleic acid binding"/>
    <property type="evidence" value="ECO:0007669"/>
    <property type="project" value="InterPro"/>
</dbReference>
<dbReference type="Gramene" id="OMO67823">
    <property type="protein sequence ID" value="OMO67823"/>
    <property type="gene ID" value="CCACVL1_20291"/>
</dbReference>
<dbReference type="SUPFAM" id="SSF53098">
    <property type="entry name" value="Ribonuclease H-like"/>
    <property type="match status" value="1"/>
</dbReference>
<keyword evidence="3" id="KW-1185">Reference proteome</keyword>
<dbReference type="InterPro" id="IPR000477">
    <property type="entry name" value="RT_dom"/>
</dbReference>
<dbReference type="Proteomes" id="UP000188268">
    <property type="component" value="Unassembled WGS sequence"/>
</dbReference>
<dbReference type="InterPro" id="IPR044730">
    <property type="entry name" value="RNase_H-like_dom_plant"/>
</dbReference>
<sequence length="1561" mass="175507">MSMAAHEDDGFGPFIYRNDGDVEEPDHASNKGDAVSVVSYSNLHIDIHVGDDETSKWRFTGFYGRPEVSQRHESWAVKIIGLSISTSMALCWREAIDESNFQELPTKGLVFTWSRRFEEGMIFEKLDRCFANAAWMGQFLYSFAHDLIHSKSDHLPILVTVLDKAPMDFILKNQFRFENMWLKHEGLEDVIKDSGDDDPNVDVMQAIESCSRALQAWVEGILAMIHVVTGLLDKRISSDISTMLDKQFTQEEIKRAVFDMDLNKASSPDVSKALANRLKEFLPQIIGSAQSAFVPRRMIFDSTMIAYETVHFLKNKRIGNKGYMALKLDLSKDYDRVEWDFLESMMRQIGFSNRWISLAMTCVKTVSYSFMMNGDQTEGGEGRSRIGHGDKGQARLGSGFYTIARTDNVPNPVFGESCGYSSPVEAIDAASTSSSSVGIGSSKFFRSSVEKEESIELDWCSFWVQIHGLPLACMNESTGISIGKNIEIVEEVDKCGEKIAWGKCLRVRINMNVLRPLKIGTRVNLSIVGVTMIPFRYERLPDFCYVCGCLDHVESNCGKAYTMKRTTEKIVRGYGPWLRAETPLSNVSSFDTPANPIIPDRSSPTNNSIHIALANPVALEGNSLMKNTITNKQIGEGSRTVLTDFVVAVSDLEKDDDMAKVVNNSVTAKSLHQPNAEIMETVTMISNDLAGKQLFTDATCVENVKTETKKNKGEMEWLRAKIGFNNCFTVDSVGRSGGLALLWCSEIQLQEIPTQGPRMTWSGVTSQGRVYERLDRCLASTDCVDRFGFTFEEHELTLVSDHLPLILHILDKPELPIQIGRQFRFENIWAEHEDSAAIVNEGWTDSACEGVPDQLYKCGNLLQRWNQDVFGNRSKSLWLRDGDRNTKYFHAVANQRKRRNFITSVTDDAGEVHCDQDSITRIIMDYYQSIFSSDNPNRNDILKVTSLIGQRVSPKMSDLLDKEFTSKDIKEAIFQMNPCKAPGPDGMNPCFFQTYWHIVGRDIVKMALGFLNDGDPLPAINHTNIVLIPKLANPSSVRDYRPISLCNVMMKIITKALTNRLKLILPDIISDTQSAFVPDRQIFDNSIISFETVHYMSNKRGGQVSHMALKLDISKAYDRVEWSYLEEVMRVMGFSERWISRVMACVHSVSYSVSINGKQSGRINPTRGIRQGDPLSPYLFLLCMEGLTSLLRESESNGTIRGVAVARHAPRISHLFFAVDNILFLRTRVSDCEAVLHQLNRFEMASGQQINVAKSSILFSSNTPSDLKSSIMSFLGVTIGRNPSFLWRSLLAGRAVIKEGSRWRIGFGNLVYIWSDPWINKPPSFRPLSLPEVTMTDMRVSELISEDGRWNVDILDLLFQPEDVNQILSLPLSQTFHQIVVKMIQEQPCFLSPTTRAYPVQTNDIWHPPPASVYKLNTDTTYNVDSHEAKLGVVLRDSTGQIRFSACKRISFVADVMQSEILAIHYGLLVAQLNGIEKLVVKSDCLQAIREIPKGSASTWDSACLIEEIQTFASSFSLCSFKHVKRNANVLAHSIAQLDVSLGANYVWYGVLPPYVVNLDL</sequence>
<dbReference type="SUPFAM" id="SSF56219">
    <property type="entry name" value="DNase I-like"/>
    <property type="match status" value="2"/>
</dbReference>
<gene>
    <name evidence="2" type="ORF">CCACVL1_20291</name>
</gene>
<dbReference type="OrthoDB" id="1744687at2759"/>
<dbReference type="OMA" id="ISIENHA"/>
<comment type="caution">
    <text evidence="2">The sequence shown here is derived from an EMBL/GenBank/DDBJ whole genome shotgun (WGS) entry which is preliminary data.</text>
</comment>
<dbReference type="InterPro" id="IPR043502">
    <property type="entry name" value="DNA/RNA_pol_sf"/>
</dbReference>
<reference evidence="2 3" key="1">
    <citation type="submission" date="2013-09" db="EMBL/GenBank/DDBJ databases">
        <title>Corchorus capsularis genome sequencing.</title>
        <authorList>
            <person name="Alam M."/>
            <person name="Haque M.S."/>
            <person name="Islam M.S."/>
            <person name="Emdad E.M."/>
            <person name="Islam M.M."/>
            <person name="Ahmed B."/>
            <person name="Halim A."/>
            <person name="Hossen Q.M.M."/>
            <person name="Hossain M.Z."/>
            <person name="Ahmed R."/>
            <person name="Khan M.M."/>
            <person name="Islam R."/>
            <person name="Rashid M.M."/>
            <person name="Khan S.A."/>
            <person name="Rahman M.S."/>
            <person name="Alam M."/>
        </authorList>
    </citation>
    <scope>NUCLEOTIDE SEQUENCE [LARGE SCALE GENOMIC DNA]</scope>
    <source>
        <strain evidence="3">cv. CVL-1</strain>
        <tissue evidence="2">Whole seedling</tissue>
    </source>
</reference>
<accession>A0A1R3HC77</accession>
<protein>
    <submittedName>
        <fullName evidence="2">Reverse transcriptase</fullName>
    </submittedName>
</protein>
<dbReference type="STRING" id="210143.A0A1R3HC77"/>
<dbReference type="InterPro" id="IPR052343">
    <property type="entry name" value="Retrotransposon-Effector_Assoc"/>
</dbReference>
<dbReference type="EMBL" id="AWWV01012352">
    <property type="protein sequence ID" value="OMO67823.1"/>
    <property type="molecule type" value="Genomic_DNA"/>
</dbReference>
<dbReference type="InterPro" id="IPR025836">
    <property type="entry name" value="Zn_knuckle_CX2CX4HX4C"/>
</dbReference>
<dbReference type="PROSITE" id="PS50878">
    <property type="entry name" value="RT_POL"/>
    <property type="match status" value="1"/>
</dbReference>
<dbReference type="SUPFAM" id="SSF56672">
    <property type="entry name" value="DNA/RNA polymerases"/>
    <property type="match status" value="1"/>
</dbReference>
<dbReference type="InterPro" id="IPR002156">
    <property type="entry name" value="RNaseH_domain"/>
</dbReference>
<dbReference type="CDD" id="cd06222">
    <property type="entry name" value="RNase_H_like"/>
    <property type="match status" value="1"/>
</dbReference>
<proteinExistence type="predicted"/>
<evidence type="ECO:0000313" key="3">
    <source>
        <dbReference type="Proteomes" id="UP000188268"/>
    </source>
</evidence>
<organism evidence="2 3">
    <name type="scientific">Corchorus capsularis</name>
    <name type="common">Jute</name>
    <dbReference type="NCBI Taxonomy" id="210143"/>
    <lineage>
        <taxon>Eukaryota</taxon>
        <taxon>Viridiplantae</taxon>
        <taxon>Streptophyta</taxon>
        <taxon>Embryophyta</taxon>
        <taxon>Tracheophyta</taxon>
        <taxon>Spermatophyta</taxon>
        <taxon>Magnoliopsida</taxon>
        <taxon>eudicotyledons</taxon>
        <taxon>Gunneridae</taxon>
        <taxon>Pentapetalae</taxon>
        <taxon>rosids</taxon>
        <taxon>malvids</taxon>
        <taxon>Malvales</taxon>
        <taxon>Malvaceae</taxon>
        <taxon>Grewioideae</taxon>
        <taxon>Apeibeae</taxon>
        <taxon>Corchorus</taxon>
    </lineage>
</organism>